<evidence type="ECO:0000313" key="3">
    <source>
        <dbReference type="Proteomes" id="UP000177027"/>
    </source>
</evidence>
<feature type="transmembrane region" description="Helical" evidence="1">
    <location>
        <begin position="21"/>
        <end position="42"/>
    </location>
</feature>
<comment type="caution">
    <text evidence="2">The sequence shown here is derived from an EMBL/GenBank/DDBJ whole genome shotgun (WGS) entry which is preliminary data.</text>
</comment>
<protein>
    <submittedName>
        <fullName evidence="2">Uncharacterized protein</fullName>
    </submittedName>
</protein>
<reference evidence="2 3" key="1">
    <citation type="journal article" date="2016" name="Nat. Commun.">
        <title>Thousands of microbial genomes shed light on interconnected biogeochemical processes in an aquifer system.</title>
        <authorList>
            <person name="Anantharaman K."/>
            <person name="Brown C.T."/>
            <person name="Hug L.A."/>
            <person name="Sharon I."/>
            <person name="Castelle C.J."/>
            <person name="Probst A.J."/>
            <person name="Thomas B.C."/>
            <person name="Singh A."/>
            <person name="Wilkins M.J."/>
            <person name="Karaoz U."/>
            <person name="Brodie E.L."/>
            <person name="Williams K.H."/>
            <person name="Hubbard S.S."/>
            <person name="Banfield J.F."/>
        </authorList>
    </citation>
    <scope>NUCLEOTIDE SEQUENCE [LARGE SCALE GENOMIC DNA]</scope>
</reference>
<keyword evidence="1" id="KW-0472">Membrane</keyword>
<dbReference type="AlphaFoldDB" id="A0A1F7HB90"/>
<dbReference type="Proteomes" id="UP000177027">
    <property type="component" value="Unassembled WGS sequence"/>
</dbReference>
<proteinExistence type="predicted"/>
<keyword evidence="1" id="KW-0812">Transmembrane</keyword>
<evidence type="ECO:0000313" key="2">
    <source>
        <dbReference type="EMBL" id="OGK28581.1"/>
    </source>
</evidence>
<dbReference type="EMBL" id="MFZS01000036">
    <property type="protein sequence ID" value="OGK28581.1"/>
    <property type="molecule type" value="Genomic_DNA"/>
</dbReference>
<keyword evidence="1" id="KW-1133">Transmembrane helix</keyword>
<organism evidence="2 3">
    <name type="scientific">Candidatus Roizmanbacteria bacterium RIFCSPHIGHO2_02_FULL_40_9</name>
    <dbReference type="NCBI Taxonomy" id="1802042"/>
    <lineage>
        <taxon>Bacteria</taxon>
        <taxon>Candidatus Roizmaniibacteriota</taxon>
    </lineage>
</organism>
<name>A0A1F7HB90_9BACT</name>
<evidence type="ECO:0000256" key="1">
    <source>
        <dbReference type="SAM" id="Phobius"/>
    </source>
</evidence>
<accession>A0A1F7HB90</accession>
<sequence length="234" mass="26960">MSLLKKNTGNIFIIIMLQKHIVYIGGLLLFAFLIISFIPLQLKEYVEAQSNLKVLDDNLNQLTIKRSTIFQYNKHNIDDQLALINTILPTTEDKFTIFNAADNLQFVYGMFVDKYSSPYGSMPGAFVSVAVMAQADEVQFMDFLKNYHYLTGRFMTINNIIYIPSSKSLSFTAEFHIYKPNVSSETSISFKRKILEDVEMIRKTLSERNPFFMKASVKDDDVSTEYTTKTNPFR</sequence>
<gene>
    <name evidence="2" type="ORF">A3D06_01845</name>
</gene>